<evidence type="ECO:0000256" key="12">
    <source>
        <dbReference type="ARBA" id="ARBA00044330"/>
    </source>
</evidence>
<evidence type="ECO:0000256" key="8">
    <source>
        <dbReference type="ARBA" id="ARBA00023136"/>
    </source>
</evidence>
<comment type="similarity">
    <text evidence="9">Belongs to the glycosyltransferase 9 family.</text>
</comment>
<evidence type="ECO:0000313" key="14">
    <source>
        <dbReference type="EMBL" id="PWD84653.1"/>
    </source>
</evidence>
<dbReference type="InterPro" id="IPR051199">
    <property type="entry name" value="LPS_LOS_Heptosyltrfase"/>
</dbReference>
<evidence type="ECO:0000313" key="15">
    <source>
        <dbReference type="Proteomes" id="UP000244948"/>
    </source>
</evidence>
<keyword evidence="3" id="KW-1003">Cell membrane</keyword>
<comment type="subcellular location">
    <subcellularLocation>
        <location evidence="1">Cell inner membrane</location>
        <topology evidence="1">Peripheral membrane protein</topology>
        <orientation evidence="1">Cytoplasmic side</orientation>
    </subcellularLocation>
</comment>
<evidence type="ECO:0000256" key="7">
    <source>
        <dbReference type="ARBA" id="ARBA00022985"/>
    </source>
</evidence>
<comment type="pathway">
    <text evidence="2">Bacterial outer membrane biogenesis; LPS core biosynthesis.</text>
</comment>
<protein>
    <recommendedName>
        <fullName evidence="11">Lipopolysaccharide heptosyltransferase 1</fullName>
        <ecNumber evidence="10">2.4.99.23</ecNumber>
    </recommendedName>
    <alternativeName>
        <fullName evidence="12">ADP-heptose:lipopolysaccharide heptosyltransferase I</fullName>
    </alternativeName>
</protein>
<keyword evidence="6 14" id="KW-0808">Transferase</keyword>
<organism evidence="14 15">
    <name type="scientific">Ignatzschineria indica</name>
    <dbReference type="NCBI Taxonomy" id="472583"/>
    <lineage>
        <taxon>Bacteria</taxon>
        <taxon>Pseudomonadati</taxon>
        <taxon>Pseudomonadota</taxon>
        <taxon>Gammaproteobacteria</taxon>
        <taxon>Cardiobacteriales</taxon>
        <taxon>Ignatzschineriaceae</taxon>
        <taxon>Ignatzschineria</taxon>
    </lineage>
</organism>
<dbReference type="EMBL" id="QEWR01000002">
    <property type="protein sequence ID" value="PWD84653.1"/>
    <property type="molecule type" value="Genomic_DNA"/>
</dbReference>
<dbReference type="Pfam" id="PF01075">
    <property type="entry name" value="Glyco_transf_9"/>
    <property type="match status" value="1"/>
</dbReference>
<evidence type="ECO:0000256" key="9">
    <source>
        <dbReference type="ARBA" id="ARBA00043995"/>
    </source>
</evidence>
<keyword evidence="15" id="KW-1185">Reference proteome</keyword>
<evidence type="ECO:0000256" key="3">
    <source>
        <dbReference type="ARBA" id="ARBA00022475"/>
    </source>
</evidence>
<dbReference type="GO" id="GO:0008713">
    <property type="term" value="F:ADP-heptose-lipopolysaccharide heptosyltransferase activity"/>
    <property type="evidence" value="ECO:0007669"/>
    <property type="project" value="TreeGrafter"/>
</dbReference>
<reference evidence="14 15" key="1">
    <citation type="journal article" date="2018" name="Genome Announc.">
        <title>Ignatzschineria cameli sp. nov., isolated from necrotic foot tissue of dromedaries (Camelus dromedarius) and associated maggots (Wohlfahrtia species) in Dubai.</title>
        <authorList>
            <person name="Tsang C.C."/>
            <person name="Tang J.Y."/>
            <person name="Fong J.Y."/>
            <person name="Kinne J."/>
            <person name="Lee H.H."/>
            <person name="Joseph M."/>
            <person name="Jose S."/>
            <person name="Schuster R.K."/>
            <person name="Tang Y."/>
            <person name="Sivakumar S."/>
            <person name="Chen J.H."/>
            <person name="Teng J.L."/>
            <person name="Lau S.K."/>
            <person name="Wernery U."/>
            <person name="Woo P.C."/>
        </authorList>
    </citation>
    <scope>NUCLEOTIDE SEQUENCE [LARGE SCALE GENOMIC DNA]</scope>
    <source>
        <strain evidence="14 15">KCTC 22643</strain>
    </source>
</reference>
<evidence type="ECO:0000256" key="2">
    <source>
        <dbReference type="ARBA" id="ARBA00004713"/>
    </source>
</evidence>
<keyword evidence="8" id="KW-0472">Membrane</keyword>
<keyword evidence="7" id="KW-0448">Lipopolysaccharide biosynthesis</keyword>
<keyword evidence="5" id="KW-0328">Glycosyltransferase</keyword>
<dbReference type="GO" id="GO:0005829">
    <property type="term" value="C:cytosol"/>
    <property type="evidence" value="ECO:0007669"/>
    <property type="project" value="TreeGrafter"/>
</dbReference>
<accession>A0A2U2AN60</accession>
<proteinExistence type="inferred from homology"/>
<dbReference type="NCBIfam" id="TIGR02193">
    <property type="entry name" value="heptsyl_trn_I"/>
    <property type="match status" value="1"/>
</dbReference>
<sequence length="367" mass="41490">MTIIDHHKASVILGYGNRTWSMTDQLHKGIKSNRMKKLLLVKTSSMGDLIHTFPALTDLSRACPNQYEITWVVEESFVDIAKMHPMTKEVIVFGSRRWKKHPLRRETWQEFTTFKSALRQCKWDLIVDCQGLIKSAIITKIAAQKGKIPTYSYAKESIRDPFAARFYQHGIRVDKGLTAIERNRQLFAGIFHYKIDTPVDFGIQHWETRSPLTPDRPFAALIHGTSAENKEWPEERWISIGNWLDEQGIASILFWGNEREKARAERLAEEIPGAILMPKVSIAEAGLILSQATLIIAVDTGFAHLANTQDRPLIGLFLGSDAHYAGVIPTANNPHAINLGGKGENPEVLEVIRAIESFQILPEYPTE</sequence>
<name>A0A2U2AN60_9GAMM</name>
<comment type="catalytic activity">
    <reaction evidence="13">
        <text>an alpha-Kdo-(2-&gt;4)-alpha-Kdo-(2-&gt;6)-lipid A + ADP-L-glycero-beta-D-manno-heptose = an L-alpha-D-Hep-(1-&gt;5)-[alpha-Kdo-(2-&gt;4)]-alpha-Kdo-(2-&gt;6)-lipid A + ADP + H(+)</text>
        <dbReference type="Rhea" id="RHEA:74067"/>
        <dbReference type="ChEBI" id="CHEBI:15378"/>
        <dbReference type="ChEBI" id="CHEBI:61506"/>
        <dbReference type="ChEBI" id="CHEBI:176431"/>
        <dbReference type="ChEBI" id="CHEBI:193068"/>
        <dbReference type="ChEBI" id="CHEBI:456216"/>
        <dbReference type="EC" id="2.4.99.23"/>
    </reaction>
</comment>
<evidence type="ECO:0000256" key="6">
    <source>
        <dbReference type="ARBA" id="ARBA00022679"/>
    </source>
</evidence>
<dbReference type="Proteomes" id="UP000244948">
    <property type="component" value="Unassembled WGS sequence"/>
</dbReference>
<gene>
    <name evidence="14" type="primary">waaC</name>
    <name evidence="14" type="ORF">DC082_03740</name>
</gene>
<dbReference type="AlphaFoldDB" id="A0A2U2AN60"/>
<evidence type="ECO:0000256" key="4">
    <source>
        <dbReference type="ARBA" id="ARBA00022519"/>
    </source>
</evidence>
<keyword evidence="4" id="KW-0997">Cell inner membrane</keyword>
<dbReference type="SUPFAM" id="SSF53756">
    <property type="entry name" value="UDP-Glycosyltransferase/glycogen phosphorylase"/>
    <property type="match status" value="1"/>
</dbReference>
<dbReference type="PANTHER" id="PTHR30160">
    <property type="entry name" value="TETRAACYLDISACCHARIDE 4'-KINASE-RELATED"/>
    <property type="match status" value="1"/>
</dbReference>
<comment type="caution">
    <text evidence="14">The sequence shown here is derived from an EMBL/GenBank/DDBJ whole genome shotgun (WGS) entry which is preliminary data.</text>
</comment>
<dbReference type="CDD" id="cd03789">
    <property type="entry name" value="GT9_LPS_heptosyltransferase"/>
    <property type="match status" value="1"/>
</dbReference>
<dbReference type="InterPro" id="IPR002201">
    <property type="entry name" value="Glyco_trans_9"/>
</dbReference>
<evidence type="ECO:0000256" key="10">
    <source>
        <dbReference type="ARBA" id="ARBA00044041"/>
    </source>
</evidence>
<evidence type="ECO:0000256" key="13">
    <source>
        <dbReference type="ARBA" id="ARBA00049201"/>
    </source>
</evidence>
<dbReference type="Gene3D" id="3.40.50.2000">
    <property type="entry name" value="Glycogen Phosphorylase B"/>
    <property type="match status" value="2"/>
</dbReference>
<dbReference type="GO" id="GO:0005886">
    <property type="term" value="C:plasma membrane"/>
    <property type="evidence" value="ECO:0007669"/>
    <property type="project" value="UniProtKB-SubCell"/>
</dbReference>
<dbReference type="EC" id="2.4.99.23" evidence="10"/>
<dbReference type="InterPro" id="IPR011908">
    <property type="entry name" value="LipoPS_heptosylTferase-I"/>
</dbReference>
<evidence type="ECO:0000256" key="1">
    <source>
        <dbReference type="ARBA" id="ARBA00004515"/>
    </source>
</evidence>
<dbReference type="PANTHER" id="PTHR30160:SF19">
    <property type="entry name" value="LIPOPOLYSACCHARIDE HEPTOSYLTRANSFERASE 1"/>
    <property type="match status" value="1"/>
</dbReference>
<dbReference type="GO" id="GO:0009244">
    <property type="term" value="P:lipopolysaccharide core region biosynthetic process"/>
    <property type="evidence" value="ECO:0007669"/>
    <property type="project" value="InterPro"/>
</dbReference>
<evidence type="ECO:0000256" key="11">
    <source>
        <dbReference type="ARBA" id="ARBA00044190"/>
    </source>
</evidence>
<evidence type="ECO:0000256" key="5">
    <source>
        <dbReference type="ARBA" id="ARBA00022676"/>
    </source>
</evidence>